<dbReference type="Proteomes" id="UP000186922">
    <property type="component" value="Unassembled WGS sequence"/>
</dbReference>
<feature type="compositionally biased region" description="Polar residues" evidence="2">
    <location>
        <begin position="889"/>
        <end position="901"/>
    </location>
</feature>
<dbReference type="PANTHER" id="PTHR45589:SF1">
    <property type="entry name" value="WD REPEAT DOMAIN 62, ISOFORM G"/>
    <property type="match status" value="1"/>
</dbReference>
<accession>A0A1D1V8Z0</accession>
<dbReference type="PROSITE" id="PS50294">
    <property type="entry name" value="WD_REPEATS_REGION"/>
    <property type="match status" value="1"/>
</dbReference>
<feature type="region of interest" description="Disordered" evidence="2">
    <location>
        <begin position="752"/>
        <end position="960"/>
    </location>
</feature>
<feature type="region of interest" description="Disordered" evidence="2">
    <location>
        <begin position="1035"/>
        <end position="1075"/>
    </location>
</feature>
<evidence type="ECO:0000313" key="5">
    <source>
        <dbReference type="Proteomes" id="UP000186922"/>
    </source>
</evidence>
<dbReference type="SMART" id="SM00320">
    <property type="entry name" value="WD40"/>
    <property type="match status" value="10"/>
</dbReference>
<feature type="repeat" description="WD" evidence="1">
    <location>
        <begin position="703"/>
        <end position="744"/>
    </location>
</feature>
<feature type="domain" description="MABP1/WDR62 second WD40" evidence="3">
    <location>
        <begin position="398"/>
        <end position="736"/>
    </location>
</feature>
<feature type="region of interest" description="Disordered" evidence="2">
    <location>
        <begin position="1254"/>
        <end position="1273"/>
    </location>
</feature>
<reference evidence="4 5" key="1">
    <citation type="journal article" date="2016" name="Nat. Commun.">
        <title>Extremotolerant tardigrade genome and improved radiotolerance of human cultured cells by tardigrade-unique protein.</title>
        <authorList>
            <person name="Hashimoto T."/>
            <person name="Horikawa D.D."/>
            <person name="Saito Y."/>
            <person name="Kuwahara H."/>
            <person name="Kozuka-Hata H."/>
            <person name="Shin-I T."/>
            <person name="Minakuchi Y."/>
            <person name="Ohishi K."/>
            <person name="Motoyama A."/>
            <person name="Aizu T."/>
            <person name="Enomoto A."/>
            <person name="Kondo K."/>
            <person name="Tanaka S."/>
            <person name="Hara Y."/>
            <person name="Koshikawa S."/>
            <person name="Sagara H."/>
            <person name="Miura T."/>
            <person name="Yokobori S."/>
            <person name="Miyagawa K."/>
            <person name="Suzuki Y."/>
            <person name="Kubo T."/>
            <person name="Oyama M."/>
            <person name="Kohara Y."/>
            <person name="Fujiyama A."/>
            <person name="Arakawa K."/>
            <person name="Katayama T."/>
            <person name="Toyoda A."/>
            <person name="Kunieda T."/>
        </authorList>
    </citation>
    <scope>NUCLEOTIDE SEQUENCE [LARGE SCALE GENOMIC DNA]</scope>
    <source>
        <strain evidence="4 5">YOKOZUNA-1</strain>
    </source>
</reference>
<evidence type="ECO:0000256" key="1">
    <source>
        <dbReference type="PROSITE-ProRule" id="PRU00221"/>
    </source>
</evidence>
<comment type="caution">
    <text evidence="4">The sequence shown here is derived from an EMBL/GenBank/DDBJ whole genome shotgun (WGS) entry which is preliminary data.</text>
</comment>
<proteinExistence type="predicted"/>
<dbReference type="PANTHER" id="PTHR45589">
    <property type="entry name" value="WD REPEAT DOMAIN 62, ISOFORM G"/>
    <property type="match status" value="1"/>
</dbReference>
<dbReference type="InterPro" id="IPR015943">
    <property type="entry name" value="WD40/YVTN_repeat-like_dom_sf"/>
</dbReference>
<evidence type="ECO:0000256" key="2">
    <source>
        <dbReference type="SAM" id="MobiDB-lite"/>
    </source>
</evidence>
<feature type="compositionally biased region" description="Basic and acidic residues" evidence="2">
    <location>
        <begin position="1153"/>
        <end position="1163"/>
    </location>
</feature>
<keyword evidence="1" id="KW-0853">WD repeat</keyword>
<feature type="compositionally biased region" description="Basic and acidic residues" evidence="2">
    <location>
        <begin position="778"/>
        <end position="789"/>
    </location>
</feature>
<feature type="compositionally biased region" description="Polar residues" evidence="2">
    <location>
        <begin position="937"/>
        <end position="952"/>
    </location>
</feature>
<dbReference type="InterPro" id="IPR056162">
    <property type="entry name" value="WD40_MABP1-WDR62_2nd"/>
</dbReference>
<sequence>MMPGFGIFATSKDEKLDGRPIQNAQAKRSASLWDKDKQKVLQAEHVLGLTVTSNASFAACPSTGLLAYTAGYFGCLRFVHSPSSFGKFWGFLSCTIVLYNAVTDLQRQLTVPNRRVLTTIAVCGKYIASGESGQVPCCRVFDTDTGNQLCELSGHKAVALVAFSPDGKYLISVGTQHDNLLSVWEWEAGRKVATNKISSPVKSISFASDGSYFVTVGPRLVRFWYMSAEAKGETLPLAGRSAVLEEMKDEVFCDVACGTGSHREYVYAITKSGFLCRFNNQRLLEHSTLLSVSEANCLAVSEHSVTVGCANGDVLTFEPSSLEPSGSLPLPHCLGSQGELLGGRVEGVAYPACVALAIDAVANHVAAIYNDHSLYVWDAQNPADLRLVSSQLFHSRCIWGLETYAPQSPRRGPSLPAGSFITCSSDDTVRIWCPSGDPEALGHNMEDFGLRPKCTEIIFNDPKFRYLCNSDNGSPGGIDAMDCSADGKYGVRCLKVDHHGEQLAFGDRLGFVHIYSLVEMRDLFKIEAHSSEVLCLDFSSPSSGFEYLASAGRDRLIQIFAVNDDFNCVQTLDEHTASVTALRFTGLNLISCGVDKKIVFWMLKSGGGAFELQEEVKSKGGVMYDMAVDEKTQSLITANQDRQLRTYSLRTQKPEKTTRGCAADEGAVVKMDFLDSKGLAATSCSDKSLSIVDVNTGECWGNVSGHSEIVTDLKFCEDEKRLLSVSGDSCVFLWRMDAEGLTTSSMDREVAPLPHIPLSPSTSNGYASDVSSALNEPAEERRSPVDKRPVKLNMNGMGLPSWAKKDSGKKTTPLHETAPVLPTGRWAQDVDLDRTGPSSFAFDVDHSSSSPKVSPGKKFTSMSRSSSRPSSRPASPATSASGKGVDGQPSAQSVETPQTSILGLLGKPRRPIRDELEDEEEEAEKEKAKEYTEMESSESASTFSAGTASPPSGSRPETPIGAANRFLHLNENGIDKLIKRRHPSRSAAAKPRAVEAVVPQQPAVERTAEAEAVAKIVSQVSPSRKLIQNAKLAAANRRKFQSTQNLSSGENSSTIASDFCNSTSTPSTQNALQGCSTDHNMRRATSMMNINSVSFGKENQSESEGYGSLLERAKARLSAISSKRQTDASASPRLLDMPDTRPADSPPIISQGGDHETDRKTQDEASLSVKFRPPRNSTSRSRSTDRGALALRSVSQSRNFAQDTEPASTALRPLSAIRLRLNSASRTQVPVNPAVNESPTAEAIARIKAGLGLVPKPENSEQVPEPPSAPEDSLRYKDCVKECQDLTKNLETVIQRLIKLNSGETMAERRDLQMTLCTEALSKVATQLAALPGTATAVVERAGTDSKYEMNGSIDKLSSSRRTSCSESPVQMII</sequence>
<organism evidence="4 5">
    <name type="scientific">Ramazzottius varieornatus</name>
    <name type="common">Water bear</name>
    <name type="synonym">Tardigrade</name>
    <dbReference type="NCBI Taxonomy" id="947166"/>
    <lineage>
        <taxon>Eukaryota</taxon>
        <taxon>Metazoa</taxon>
        <taxon>Ecdysozoa</taxon>
        <taxon>Tardigrada</taxon>
        <taxon>Eutardigrada</taxon>
        <taxon>Parachela</taxon>
        <taxon>Hypsibioidea</taxon>
        <taxon>Ramazzottiidae</taxon>
        <taxon>Ramazzottius</taxon>
    </lineage>
</organism>
<evidence type="ECO:0000259" key="3">
    <source>
        <dbReference type="Pfam" id="PF24782"/>
    </source>
</evidence>
<feature type="compositionally biased region" description="Low complexity" evidence="2">
    <location>
        <begin position="847"/>
        <end position="881"/>
    </location>
</feature>
<protein>
    <recommendedName>
        <fullName evidence="3">MABP1/WDR62 second WD40 domain-containing protein</fullName>
    </recommendedName>
</protein>
<dbReference type="Pfam" id="PF24782">
    <property type="entry name" value="WD40_MABP1-WDR62_2nd"/>
    <property type="match status" value="1"/>
</dbReference>
<gene>
    <name evidence="4" type="primary">RvY_09298</name>
    <name evidence="4" type="synonym">RvY_09298.1</name>
    <name evidence="4" type="ORF">RvY_09298-1</name>
</gene>
<evidence type="ECO:0000313" key="4">
    <source>
        <dbReference type="EMBL" id="GAU98114.1"/>
    </source>
</evidence>
<dbReference type="OrthoDB" id="6154712at2759"/>
<dbReference type="EMBL" id="BDGG01000004">
    <property type="protein sequence ID" value="GAU98114.1"/>
    <property type="molecule type" value="Genomic_DNA"/>
</dbReference>
<dbReference type="Pfam" id="PF00400">
    <property type="entry name" value="WD40"/>
    <property type="match status" value="1"/>
</dbReference>
<dbReference type="SUPFAM" id="SSF50978">
    <property type="entry name" value="WD40 repeat-like"/>
    <property type="match status" value="2"/>
</dbReference>
<feature type="region of interest" description="Disordered" evidence="2">
    <location>
        <begin position="1120"/>
        <end position="1207"/>
    </location>
</feature>
<feature type="compositionally biased region" description="Polar residues" evidence="2">
    <location>
        <begin position="1193"/>
        <end position="1207"/>
    </location>
</feature>
<dbReference type="Gene3D" id="2.130.10.10">
    <property type="entry name" value="YVTN repeat-like/Quinoprotein amine dehydrogenase"/>
    <property type="match status" value="4"/>
</dbReference>
<keyword evidence="5" id="KW-1185">Reference proteome</keyword>
<feature type="compositionally biased region" description="Polar residues" evidence="2">
    <location>
        <begin position="759"/>
        <end position="774"/>
    </location>
</feature>
<feature type="compositionally biased region" description="Polar residues" evidence="2">
    <location>
        <begin position="1041"/>
        <end position="1075"/>
    </location>
</feature>
<dbReference type="InterPro" id="IPR001680">
    <property type="entry name" value="WD40_rpt"/>
</dbReference>
<feature type="compositionally biased region" description="Polar residues" evidence="2">
    <location>
        <begin position="1120"/>
        <end position="1129"/>
    </location>
</feature>
<dbReference type="InterPro" id="IPR036322">
    <property type="entry name" value="WD40_repeat_dom_sf"/>
</dbReference>
<name>A0A1D1V8Z0_RAMVA</name>
<dbReference type="PROSITE" id="PS50082">
    <property type="entry name" value="WD_REPEATS_2"/>
    <property type="match status" value="1"/>
</dbReference>
<dbReference type="InterPro" id="IPR052779">
    <property type="entry name" value="WDR62"/>
</dbReference>